<accession>A0A7L0CY70</accession>
<name>A0A7L0CY70_9CHAR</name>
<dbReference type="SUPFAM" id="SSF48371">
    <property type="entry name" value="ARM repeat"/>
    <property type="match status" value="1"/>
</dbReference>
<dbReference type="Pfam" id="PF21047">
    <property type="entry name" value="HEAT_Maestro"/>
    <property type="match status" value="1"/>
</dbReference>
<organism evidence="4 5">
    <name type="scientific">Rostratula benghalensis</name>
    <name type="common">greater painted-snipe</name>
    <dbReference type="NCBI Taxonomy" id="118793"/>
    <lineage>
        <taxon>Eukaryota</taxon>
        <taxon>Metazoa</taxon>
        <taxon>Chordata</taxon>
        <taxon>Craniata</taxon>
        <taxon>Vertebrata</taxon>
        <taxon>Euteleostomi</taxon>
        <taxon>Archelosauria</taxon>
        <taxon>Archosauria</taxon>
        <taxon>Dinosauria</taxon>
        <taxon>Saurischia</taxon>
        <taxon>Theropoda</taxon>
        <taxon>Coelurosauria</taxon>
        <taxon>Aves</taxon>
        <taxon>Neognathae</taxon>
        <taxon>Neoaves</taxon>
        <taxon>Charadriiformes</taxon>
        <taxon>Rostratulidae</taxon>
        <taxon>Rostratula</taxon>
    </lineage>
</organism>
<gene>
    <name evidence="4" type="primary">Mroh5</name>
    <name evidence="4" type="ORF">ROSBEN_R00159</name>
</gene>
<dbReference type="EMBL" id="VXAI01000096">
    <property type="protein sequence ID" value="NXJ64714.1"/>
    <property type="molecule type" value="Genomic_DNA"/>
</dbReference>
<keyword evidence="5" id="KW-1185">Reference proteome</keyword>
<feature type="non-terminal residue" evidence="4">
    <location>
        <position position="718"/>
    </location>
</feature>
<dbReference type="InterPro" id="IPR045206">
    <property type="entry name" value="Maestro_heat-like_prot"/>
</dbReference>
<dbReference type="InterPro" id="IPR016024">
    <property type="entry name" value="ARM-type_fold"/>
</dbReference>
<proteinExistence type="predicted"/>
<dbReference type="Pfam" id="PF23227">
    <property type="entry name" value="HEAT_MROH2B_C"/>
    <property type="match status" value="1"/>
</dbReference>
<evidence type="ECO:0000313" key="4">
    <source>
        <dbReference type="EMBL" id="NXJ64714.1"/>
    </source>
</evidence>
<evidence type="ECO:0000259" key="3">
    <source>
        <dbReference type="Pfam" id="PF23227"/>
    </source>
</evidence>
<dbReference type="Gene3D" id="1.25.10.10">
    <property type="entry name" value="Leucine-rich Repeat Variant"/>
    <property type="match status" value="1"/>
</dbReference>
<feature type="domain" description="Maestro/Maestro-like HEAT-repeats" evidence="3">
    <location>
        <begin position="522"/>
        <end position="718"/>
    </location>
</feature>
<evidence type="ECO:0000256" key="1">
    <source>
        <dbReference type="ARBA" id="ARBA00022737"/>
    </source>
</evidence>
<dbReference type="InterPro" id="IPR055406">
    <property type="entry name" value="HEAT_Maestro"/>
</dbReference>
<dbReference type="InterPro" id="IPR048465">
    <property type="entry name" value="Maestro-like_HEAT"/>
</dbReference>
<evidence type="ECO:0000259" key="2">
    <source>
        <dbReference type="Pfam" id="PF21047"/>
    </source>
</evidence>
<dbReference type="PANTHER" id="PTHR23120">
    <property type="entry name" value="MAESTRO-RELATED HEAT DOMAIN-CONTAINING"/>
    <property type="match status" value="1"/>
</dbReference>
<dbReference type="InterPro" id="IPR011989">
    <property type="entry name" value="ARM-like"/>
</dbReference>
<evidence type="ECO:0000313" key="5">
    <source>
        <dbReference type="Proteomes" id="UP000545435"/>
    </source>
</evidence>
<comment type="caution">
    <text evidence="4">The sequence shown here is derived from an EMBL/GenBank/DDBJ whole genome shotgun (WGS) entry which is preliminary data.</text>
</comment>
<dbReference type="Proteomes" id="UP000545435">
    <property type="component" value="Unassembled WGS sequence"/>
</dbReference>
<dbReference type="AlphaFoldDB" id="A0A7L0CY70"/>
<protein>
    <submittedName>
        <fullName evidence="4">MROH5 protein</fullName>
    </submittedName>
</protein>
<feature type="domain" description="Maestro-like HEAT-repeats" evidence="2">
    <location>
        <begin position="105"/>
        <end position="320"/>
    </location>
</feature>
<sequence>SRARLLLQEKKSSLIHACFCSVFHLPPQDTQGPNASLYSLTLAAMDSMLQSLIRSAGTLGILELQNILQLLLSFANSQLAVVQERAIAQIARLVEFITTTYSLQQICPCFAQAIVPEHECFKTHQFVMLGKLVGHLTLYCTCKDKRTRHNAAEALHHLHTFTVQLLTWLCILRLLLSRDDALGDALGDKSPLLSFILQMFIKYLQPSDWADIILIAIKSLRAPSAYSIKVAALMVDILIANFAFQMGKVLNIVWTIYGNLPSITAVVAQKSLGRALRVLTNTHPTEVVSSLLHCSPTCNEVARTMWKMMFSEPQVARKVLRELLSMLMNQSLRKTSISIKDNPRILSLAATRTINEILLHPTCLQEVDAIFPQLFLALLFQISFTTELTLQEVQIFWKEHQEDSLTPIRAAVNAMKVLLRVMGFERHVLDIEAQGGWDALLSTQTHLMGVRIVGREMMKTQRPLRYTLFCLLVELLRVEDPTWEMVAMVFFMEVLGSIDFSEDLAHALELFPMYLQSQCVGMPVLVLRGILQLTERPTIARETLVLLPHVMEQLQGGDSDASAVALSVLSNMLQLMEVKASSSIALALADKLRPLFGDELNTVRQLSIRLFQDTMGLVVGAEKKKMKKEVWDSVLPLLLHLHDEDESVAKASQEALCSAGRFLKWRQLAELTEIAQAWSMCERLLARKKSKANDYLQQSQPYLQNPQESLRREAVRFI</sequence>
<dbReference type="PANTHER" id="PTHR23120:SF42">
    <property type="entry name" value="MAESTRO HEAT-LIKE REPEAT FAMILY MEMBER 3"/>
    <property type="match status" value="1"/>
</dbReference>
<dbReference type="GO" id="GO:0005737">
    <property type="term" value="C:cytoplasm"/>
    <property type="evidence" value="ECO:0007669"/>
    <property type="project" value="TreeGrafter"/>
</dbReference>
<reference evidence="4 5" key="1">
    <citation type="submission" date="2019-09" db="EMBL/GenBank/DDBJ databases">
        <title>Bird 10,000 Genomes (B10K) Project - Family phase.</title>
        <authorList>
            <person name="Zhang G."/>
        </authorList>
    </citation>
    <scope>NUCLEOTIDE SEQUENCE [LARGE SCALE GENOMIC DNA]</scope>
    <source>
        <strain evidence="4">B10K-DU-006-20</strain>
        <tissue evidence="4">Mixed tissue sample</tissue>
    </source>
</reference>
<feature type="non-terminal residue" evidence="4">
    <location>
        <position position="1"/>
    </location>
</feature>
<keyword evidence="1" id="KW-0677">Repeat</keyword>